<evidence type="ECO:0008006" key="3">
    <source>
        <dbReference type="Google" id="ProtNLM"/>
    </source>
</evidence>
<name>A0ABV1B0C2_9FIRM</name>
<evidence type="ECO:0000313" key="2">
    <source>
        <dbReference type="Proteomes" id="UP001469749"/>
    </source>
</evidence>
<keyword evidence="2" id="KW-1185">Reference proteome</keyword>
<gene>
    <name evidence="1" type="ORF">WMO25_02115</name>
</gene>
<dbReference type="Proteomes" id="UP001469749">
    <property type="component" value="Unassembled WGS sequence"/>
</dbReference>
<proteinExistence type="predicted"/>
<sequence length="186" mass="20578">MYNDGFSEFEIKESSIKVGDDEAFEKIGCVGTAEETLNIRFVTKTCEGVEVLKKAYQKGTGKLKLTGHIKWSAYKKMLAIVDSSLKKGVGSWGTRALPNFAYVAKVFDEMGDLKYKAYPNCSIASDFTRKIENGAEEVAELDIEFDLSPDEGGCCMYECLPADLDSGSTEIPQQWMTAFSRTLVEA</sequence>
<reference evidence="1 2" key="1">
    <citation type="submission" date="2024-03" db="EMBL/GenBank/DDBJ databases">
        <title>Human intestinal bacterial collection.</title>
        <authorList>
            <person name="Pauvert C."/>
            <person name="Hitch T.C.A."/>
            <person name="Clavel T."/>
        </authorList>
    </citation>
    <scope>NUCLEOTIDE SEQUENCE [LARGE SCALE GENOMIC DNA]</scope>
    <source>
        <strain evidence="1 2">CLA-AA-H190</strain>
    </source>
</reference>
<evidence type="ECO:0000313" key="1">
    <source>
        <dbReference type="EMBL" id="MEQ2363890.1"/>
    </source>
</evidence>
<accession>A0ABV1B0C2</accession>
<protein>
    <recommendedName>
        <fullName evidence="3">Phage tail protein</fullName>
    </recommendedName>
</protein>
<dbReference type="RefSeq" id="WP_349083811.1">
    <property type="nucleotide sequence ID" value="NZ_JBBMEK010000014.1"/>
</dbReference>
<dbReference type="EMBL" id="JBBMEK010000014">
    <property type="protein sequence ID" value="MEQ2363890.1"/>
    <property type="molecule type" value="Genomic_DNA"/>
</dbReference>
<comment type="caution">
    <text evidence="1">The sequence shown here is derived from an EMBL/GenBank/DDBJ whole genome shotgun (WGS) entry which is preliminary data.</text>
</comment>
<organism evidence="1 2">
    <name type="scientific">Coprococcus intestinihominis</name>
    <dbReference type="NCBI Taxonomy" id="3133154"/>
    <lineage>
        <taxon>Bacteria</taxon>
        <taxon>Bacillati</taxon>
        <taxon>Bacillota</taxon>
        <taxon>Clostridia</taxon>
        <taxon>Lachnospirales</taxon>
        <taxon>Lachnospiraceae</taxon>
        <taxon>Coprococcus</taxon>
    </lineage>
</organism>